<comment type="caution">
    <text evidence="4">The sequence shown here is derived from an EMBL/GenBank/DDBJ whole genome shotgun (WGS) entry which is preliminary data.</text>
</comment>
<dbReference type="InterPro" id="IPR002928">
    <property type="entry name" value="Myosin_tail"/>
</dbReference>
<evidence type="ECO:0000313" key="4">
    <source>
        <dbReference type="EMBL" id="GCB83481.1"/>
    </source>
</evidence>
<dbReference type="SUPFAM" id="SSF90257">
    <property type="entry name" value="Myosin rod fragments"/>
    <property type="match status" value="1"/>
</dbReference>
<keyword evidence="1 2" id="KW-0175">Coiled coil</keyword>
<keyword evidence="5" id="KW-1185">Reference proteome</keyword>
<name>A0A401QDN1_SCYTO</name>
<protein>
    <recommendedName>
        <fullName evidence="3">Myosin tail domain-containing protein</fullName>
    </recommendedName>
</protein>
<evidence type="ECO:0000256" key="1">
    <source>
        <dbReference type="ARBA" id="ARBA00023054"/>
    </source>
</evidence>
<feature type="non-terminal residue" evidence="4">
    <location>
        <position position="116"/>
    </location>
</feature>
<evidence type="ECO:0000313" key="5">
    <source>
        <dbReference type="Proteomes" id="UP000288216"/>
    </source>
</evidence>
<organism evidence="4 5">
    <name type="scientific">Scyliorhinus torazame</name>
    <name type="common">Cloudy catshark</name>
    <name type="synonym">Catulus torazame</name>
    <dbReference type="NCBI Taxonomy" id="75743"/>
    <lineage>
        <taxon>Eukaryota</taxon>
        <taxon>Metazoa</taxon>
        <taxon>Chordata</taxon>
        <taxon>Craniata</taxon>
        <taxon>Vertebrata</taxon>
        <taxon>Chondrichthyes</taxon>
        <taxon>Elasmobranchii</taxon>
        <taxon>Galeomorphii</taxon>
        <taxon>Galeoidea</taxon>
        <taxon>Carcharhiniformes</taxon>
        <taxon>Scyliorhinidae</taxon>
        <taxon>Scyliorhinus</taxon>
    </lineage>
</organism>
<sequence>KKLAAQLQEAEEKAEAVNSKCASVEKVKNRLQAEVQDLNTEVERSHAASFILERKQQNFDKILNEWRVKLEQSQEELEMAQRETRAISTQLLKIQNAFDESVDLNEGLKRENKHLL</sequence>
<dbReference type="OMA" id="RRDNKHH"/>
<proteinExistence type="predicted"/>
<reference evidence="4 5" key="1">
    <citation type="journal article" date="2018" name="Nat. Ecol. Evol.">
        <title>Shark genomes provide insights into elasmobranch evolution and the origin of vertebrates.</title>
        <authorList>
            <person name="Hara Y"/>
            <person name="Yamaguchi K"/>
            <person name="Onimaru K"/>
            <person name="Kadota M"/>
            <person name="Koyanagi M"/>
            <person name="Keeley SD"/>
            <person name="Tatsumi K"/>
            <person name="Tanaka K"/>
            <person name="Motone F"/>
            <person name="Kageyama Y"/>
            <person name="Nozu R"/>
            <person name="Adachi N"/>
            <person name="Nishimura O"/>
            <person name="Nakagawa R"/>
            <person name="Tanegashima C"/>
            <person name="Kiyatake I"/>
            <person name="Matsumoto R"/>
            <person name="Murakumo K"/>
            <person name="Nishida K"/>
            <person name="Terakita A"/>
            <person name="Kuratani S"/>
            <person name="Sato K"/>
            <person name="Hyodo S Kuraku.S."/>
        </authorList>
    </citation>
    <scope>NUCLEOTIDE SEQUENCE [LARGE SCALE GENOMIC DNA]</scope>
</reference>
<evidence type="ECO:0000256" key="2">
    <source>
        <dbReference type="SAM" id="Coils"/>
    </source>
</evidence>
<gene>
    <name evidence="4" type="ORF">scyTo_0024477</name>
</gene>
<feature type="non-terminal residue" evidence="4">
    <location>
        <position position="1"/>
    </location>
</feature>
<evidence type="ECO:0000259" key="3">
    <source>
        <dbReference type="Pfam" id="PF01576"/>
    </source>
</evidence>
<dbReference type="Proteomes" id="UP000288216">
    <property type="component" value="Unassembled WGS sequence"/>
</dbReference>
<dbReference type="OrthoDB" id="10070383at2759"/>
<accession>A0A401QDN1</accession>
<dbReference type="AlphaFoldDB" id="A0A401QDN1"/>
<dbReference type="Pfam" id="PF01576">
    <property type="entry name" value="Myosin_tail_1"/>
    <property type="match status" value="1"/>
</dbReference>
<dbReference type="GO" id="GO:0016459">
    <property type="term" value="C:myosin complex"/>
    <property type="evidence" value="ECO:0007669"/>
    <property type="project" value="InterPro"/>
</dbReference>
<feature type="domain" description="Myosin tail" evidence="3">
    <location>
        <begin position="3"/>
        <end position="115"/>
    </location>
</feature>
<dbReference type="STRING" id="75743.A0A401QDN1"/>
<dbReference type="EMBL" id="BFAA01047669">
    <property type="protein sequence ID" value="GCB83481.1"/>
    <property type="molecule type" value="Genomic_DNA"/>
</dbReference>
<feature type="coiled-coil region" evidence="2">
    <location>
        <begin position="7"/>
        <end position="90"/>
    </location>
</feature>
<dbReference type="Gene3D" id="1.20.5.340">
    <property type="match status" value="1"/>
</dbReference>